<organism evidence="1 2">
    <name type="scientific">Lithospermum erythrorhizon</name>
    <name type="common">Purple gromwell</name>
    <name type="synonym">Lithospermum officinale var. erythrorhizon</name>
    <dbReference type="NCBI Taxonomy" id="34254"/>
    <lineage>
        <taxon>Eukaryota</taxon>
        <taxon>Viridiplantae</taxon>
        <taxon>Streptophyta</taxon>
        <taxon>Embryophyta</taxon>
        <taxon>Tracheophyta</taxon>
        <taxon>Spermatophyta</taxon>
        <taxon>Magnoliopsida</taxon>
        <taxon>eudicotyledons</taxon>
        <taxon>Gunneridae</taxon>
        <taxon>Pentapetalae</taxon>
        <taxon>asterids</taxon>
        <taxon>lamiids</taxon>
        <taxon>Boraginales</taxon>
        <taxon>Boraginaceae</taxon>
        <taxon>Boraginoideae</taxon>
        <taxon>Lithospermeae</taxon>
        <taxon>Lithospermum</taxon>
    </lineage>
</organism>
<evidence type="ECO:0008006" key="3">
    <source>
        <dbReference type="Google" id="ProtNLM"/>
    </source>
</evidence>
<reference evidence="1 2" key="1">
    <citation type="submission" date="2024-01" db="EMBL/GenBank/DDBJ databases">
        <title>The complete chloroplast genome sequence of Lithospermum erythrorhizon: insights into the phylogenetic relationship among Boraginaceae species and the maternal lineages of purple gromwells.</title>
        <authorList>
            <person name="Okada T."/>
            <person name="Watanabe K."/>
        </authorList>
    </citation>
    <scope>NUCLEOTIDE SEQUENCE [LARGE SCALE GENOMIC DNA]</scope>
</reference>
<gene>
    <name evidence="1" type="ORF">LIER_03438</name>
</gene>
<dbReference type="EMBL" id="BAABME010000413">
    <property type="protein sequence ID" value="GAA0142572.1"/>
    <property type="molecule type" value="Genomic_DNA"/>
</dbReference>
<comment type="caution">
    <text evidence="1">The sequence shown here is derived from an EMBL/GenBank/DDBJ whole genome shotgun (WGS) entry which is preliminary data.</text>
</comment>
<name>A0AAV3NXW9_LITER</name>
<evidence type="ECO:0000313" key="1">
    <source>
        <dbReference type="EMBL" id="GAA0142572.1"/>
    </source>
</evidence>
<sequence length="165" mass="19226">MYLTQTKYVNDILKDLKMEECIAMATPLQVDWQAHDQNSPLLEDPSVYIRLIGRTEYRSLAYTVCELKWQSYIFKDLNIDIPQSIVLRCDNQSAIHMTENSVFHERTKHIKVDCHLFRDHYKHGFIHPVHVASKDQLADVFTKSLPITMLFPLLSKMSFLPANSS</sequence>
<proteinExistence type="predicted"/>
<evidence type="ECO:0000313" key="2">
    <source>
        <dbReference type="Proteomes" id="UP001454036"/>
    </source>
</evidence>
<dbReference type="AlphaFoldDB" id="A0AAV3NXW9"/>
<keyword evidence="2" id="KW-1185">Reference proteome</keyword>
<protein>
    <recommendedName>
        <fullName evidence="3">Copia protein</fullName>
    </recommendedName>
</protein>
<dbReference type="CDD" id="cd09272">
    <property type="entry name" value="RNase_HI_RT_Ty1"/>
    <property type="match status" value="1"/>
</dbReference>
<dbReference type="PANTHER" id="PTHR11439">
    <property type="entry name" value="GAG-POL-RELATED RETROTRANSPOSON"/>
    <property type="match status" value="1"/>
</dbReference>
<dbReference type="Proteomes" id="UP001454036">
    <property type="component" value="Unassembled WGS sequence"/>
</dbReference>
<accession>A0AAV3NXW9</accession>
<dbReference type="PANTHER" id="PTHR11439:SF470">
    <property type="entry name" value="CYSTEINE-RICH RLK (RECEPTOR-LIKE PROTEIN KINASE) 8"/>
    <property type="match status" value="1"/>
</dbReference>